<keyword evidence="1" id="KW-1188">Viral release from host cell</keyword>
<dbReference type="EMBL" id="MDTU01000005">
    <property type="protein sequence ID" value="ODN41224.1"/>
    <property type="molecule type" value="Genomic_DNA"/>
</dbReference>
<dbReference type="Gene3D" id="3.40.50.300">
    <property type="entry name" value="P-loop containing nucleotide triphosphate hydrolases"/>
    <property type="match status" value="1"/>
</dbReference>
<reference evidence="3 4" key="1">
    <citation type="submission" date="2016-08" db="EMBL/GenBank/DDBJ databases">
        <title>Draft genome sequence of Candidatus Piscirickettsia litoralis, from seawater.</title>
        <authorList>
            <person name="Wan X."/>
            <person name="Lee A.J."/>
            <person name="Hou S."/>
            <person name="Donachie S.P."/>
        </authorList>
    </citation>
    <scope>NUCLEOTIDE SEQUENCE [LARGE SCALE GENOMIC DNA]</scope>
    <source>
        <strain evidence="3 4">Y2</strain>
    </source>
</reference>
<name>A0ABX2ZX89_9GAMM</name>
<dbReference type="Gene3D" id="3.30.420.240">
    <property type="match status" value="1"/>
</dbReference>
<dbReference type="Proteomes" id="UP000094329">
    <property type="component" value="Unassembled WGS sequence"/>
</dbReference>
<dbReference type="Pfam" id="PF03237">
    <property type="entry name" value="Terminase_6N"/>
    <property type="match status" value="1"/>
</dbReference>
<evidence type="ECO:0000259" key="2">
    <source>
        <dbReference type="Pfam" id="PF17289"/>
    </source>
</evidence>
<protein>
    <recommendedName>
        <fullName evidence="2">Terminase large subunit gp17-like C-terminal domain-containing protein</fullName>
    </recommendedName>
</protein>
<comment type="caution">
    <text evidence="3">The sequence shown here is derived from an EMBL/GenBank/DDBJ whole genome shotgun (WGS) entry which is preliminary data.</text>
</comment>
<accession>A0ABX2ZX89</accession>
<dbReference type="InterPro" id="IPR035421">
    <property type="entry name" value="Terminase_6C"/>
</dbReference>
<organism evidence="3 4">
    <name type="scientific">Piscirickettsia litoralis</name>
    <dbReference type="NCBI Taxonomy" id="1891921"/>
    <lineage>
        <taxon>Bacteria</taxon>
        <taxon>Pseudomonadati</taxon>
        <taxon>Pseudomonadota</taxon>
        <taxon>Gammaproteobacteria</taxon>
        <taxon>Thiotrichales</taxon>
        <taxon>Piscirickettsiaceae</taxon>
        <taxon>Piscirickettsia</taxon>
    </lineage>
</organism>
<proteinExistence type="predicted"/>
<gene>
    <name evidence="3" type="ORF">BGC07_17575</name>
</gene>
<keyword evidence="4" id="KW-1185">Reference proteome</keyword>
<evidence type="ECO:0000313" key="3">
    <source>
        <dbReference type="EMBL" id="ODN41224.1"/>
    </source>
</evidence>
<evidence type="ECO:0000256" key="1">
    <source>
        <dbReference type="ARBA" id="ARBA00022612"/>
    </source>
</evidence>
<dbReference type="RefSeq" id="WP_069314360.1">
    <property type="nucleotide sequence ID" value="NZ_MDTU01000005.1"/>
</dbReference>
<feature type="domain" description="Terminase large subunit gp17-like C-terminal" evidence="2">
    <location>
        <begin position="289"/>
        <end position="431"/>
    </location>
</feature>
<sequence length="463" mass="52525">MTSKIATITRPPNTGQSWLEYLKSLSPDLRRRFLEPLTEAQAEFFLNSWVFNAREKQFAPDGLWDTWFILAGRGFGKTRSGAEWVLDGITNDEAERIALVGSTREDVRATMIEGESGILVRAEARKIKFDYNKSRLEIKFPDYNALCAGFSAEKPERLRGPQFHWAWCDELAAWARDKDTWDMLQMCTRLGENNRVLVTTTPKPRPLIKQLVKDPKTVISKGSTFENSNNLSSAFAEKMREKYEGTRLGRQELEAEILDDSAGALWTYGLIENQRTHERPEYFQRIVVAIDPSVTATEESDECGLVVAGIDREGKGYLLEDASEVMSPLEWCQKAVDLYKKWSADLIVAEVNNGGDLVESMVRSIDKNISYKKVHATRGKVIRAEPIANLYTQGKCYHLGCFPVLEDQLCTWTPDDPDSPDRLDALVWAFTELMIDSMDVPDLGGINFKSLAEKSYRKNPFGF</sequence>
<evidence type="ECO:0000313" key="4">
    <source>
        <dbReference type="Proteomes" id="UP000094329"/>
    </source>
</evidence>
<dbReference type="Pfam" id="PF17289">
    <property type="entry name" value="Terminase_6C"/>
    <property type="match status" value="1"/>
</dbReference>
<dbReference type="InterPro" id="IPR027417">
    <property type="entry name" value="P-loop_NTPase"/>
</dbReference>